<organism evidence="8 9">
    <name type="scientific">Dermatophagoides pteronyssinus</name>
    <name type="common">European house dust mite</name>
    <dbReference type="NCBI Taxonomy" id="6956"/>
    <lineage>
        <taxon>Eukaryota</taxon>
        <taxon>Metazoa</taxon>
        <taxon>Ecdysozoa</taxon>
        <taxon>Arthropoda</taxon>
        <taxon>Chelicerata</taxon>
        <taxon>Arachnida</taxon>
        <taxon>Acari</taxon>
        <taxon>Acariformes</taxon>
        <taxon>Sarcoptiformes</taxon>
        <taxon>Astigmata</taxon>
        <taxon>Psoroptidia</taxon>
        <taxon>Analgoidea</taxon>
        <taxon>Pyroglyphidae</taxon>
        <taxon>Dermatophagoidinae</taxon>
        <taxon>Dermatophagoides</taxon>
    </lineage>
</organism>
<evidence type="ECO:0000256" key="3">
    <source>
        <dbReference type="ARBA" id="ARBA00023015"/>
    </source>
</evidence>
<dbReference type="Gene3D" id="1.10.20.10">
    <property type="entry name" value="Histone, subunit A"/>
    <property type="match status" value="1"/>
</dbReference>
<feature type="compositionally biased region" description="Low complexity" evidence="6">
    <location>
        <begin position="212"/>
        <end position="223"/>
    </location>
</feature>
<evidence type="ECO:0000313" key="8">
    <source>
        <dbReference type="Proteomes" id="UP000515146"/>
    </source>
</evidence>
<dbReference type="PROSITE" id="PS51119">
    <property type="entry name" value="TAFH"/>
    <property type="match status" value="1"/>
</dbReference>
<evidence type="ECO:0000256" key="1">
    <source>
        <dbReference type="ARBA" id="ARBA00004123"/>
    </source>
</evidence>
<feature type="region of interest" description="Disordered" evidence="6">
    <location>
        <begin position="1"/>
        <end position="73"/>
    </location>
</feature>
<gene>
    <name evidence="9" type="primary">LOC113797943</name>
</gene>
<comment type="similarity">
    <text evidence="2">Belongs to the TAF4 family.</text>
</comment>
<dbReference type="GO" id="GO:0003677">
    <property type="term" value="F:DNA binding"/>
    <property type="evidence" value="ECO:0007669"/>
    <property type="project" value="TreeGrafter"/>
</dbReference>
<feature type="compositionally biased region" description="Low complexity" evidence="6">
    <location>
        <begin position="974"/>
        <end position="990"/>
    </location>
</feature>
<feature type="compositionally biased region" description="Low complexity" evidence="6">
    <location>
        <begin position="155"/>
        <end position="165"/>
    </location>
</feature>
<dbReference type="PANTHER" id="PTHR15138">
    <property type="entry name" value="TRANSCRIPTION INITIATION FACTOR TFIID SUBUNIT 4"/>
    <property type="match status" value="1"/>
</dbReference>
<dbReference type="FunFam" id="1.10.20.10:FF:000015">
    <property type="entry name" value="Transcription initiation factor TFIID subunit 4B"/>
    <property type="match status" value="1"/>
</dbReference>
<dbReference type="KEGG" id="dpte:113797943"/>
<feature type="domain" description="TAFH" evidence="7">
    <location>
        <begin position="812"/>
        <end position="908"/>
    </location>
</feature>
<name>A0A6P6YG41_DERPT</name>
<dbReference type="GO" id="GO:0046982">
    <property type="term" value="F:protein heterodimerization activity"/>
    <property type="evidence" value="ECO:0007669"/>
    <property type="project" value="InterPro"/>
</dbReference>
<evidence type="ECO:0000256" key="4">
    <source>
        <dbReference type="ARBA" id="ARBA00023163"/>
    </source>
</evidence>
<evidence type="ECO:0000256" key="5">
    <source>
        <dbReference type="ARBA" id="ARBA00023242"/>
    </source>
</evidence>
<keyword evidence="4" id="KW-0804">Transcription</keyword>
<dbReference type="GO" id="GO:0005669">
    <property type="term" value="C:transcription factor TFIID complex"/>
    <property type="evidence" value="ECO:0007669"/>
    <property type="project" value="InterPro"/>
</dbReference>
<feature type="region of interest" description="Disordered" evidence="6">
    <location>
        <begin position="974"/>
        <end position="1143"/>
    </location>
</feature>
<evidence type="ECO:0000256" key="6">
    <source>
        <dbReference type="SAM" id="MobiDB-lite"/>
    </source>
</evidence>
<feature type="compositionally biased region" description="Low complexity" evidence="6">
    <location>
        <begin position="1340"/>
        <end position="1356"/>
    </location>
</feature>
<dbReference type="InterPro" id="IPR009072">
    <property type="entry name" value="Histone-fold"/>
</dbReference>
<feature type="compositionally biased region" description="Basic residues" evidence="6">
    <location>
        <begin position="1085"/>
        <end position="1094"/>
    </location>
</feature>
<dbReference type="Proteomes" id="UP000515146">
    <property type="component" value="Unplaced"/>
</dbReference>
<dbReference type="InParanoid" id="A0A6P6YG41"/>
<feature type="region of interest" description="Disordered" evidence="6">
    <location>
        <begin position="765"/>
        <end position="789"/>
    </location>
</feature>
<proteinExistence type="inferred from homology"/>
<feature type="compositionally biased region" description="Basic and acidic residues" evidence="6">
    <location>
        <begin position="1095"/>
        <end position="1105"/>
    </location>
</feature>
<protein>
    <submittedName>
        <fullName evidence="9">Transcription initiation factor TFIID subunit 4-like</fullName>
    </submittedName>
</protein>
<feature type="compositionally biased region" description="Gly residues" evidence="6">
    <location>
        <begin position="22"/>
        <end position="35"/>
    </location>
</feature>
<dbReference type="GO" id="GO:0016251">
    <property type="term" value="F:RNA polymerase II general transcription initiation factor activity"/>
    <property type="evidence" value="ECO:0007669"/>
    <property type="project" value="TreeGrafter"/>
</dbReference>
<dbReference type="Pfam" id="PF05236">
    <property type="entry name" value="TAF4"/>
    <property type="match status" value="1"/>
</dbReference>
<feature type="compositionally biased region" description="Polar residues" evidence="6">
    <location>
        <begin position="198"/>
        <end position="211"/>
    </location>
</feature>
<feature type="compositionally biased region" description="Polar residues" evidence="6">
    <location>
        <begin position="332"/>
        <end position="343"/>
    </location>
</feature>
<feature type="region of interest" description="Disordered" evidence="6">
    <location>
        <begin position="117"/>
        <end position="299"/>
    </location>
</feature>
<dbReference type="OrthoDB" id="21060at2759"/>
<accession>A0A6P6YG41</accession>
<feature type="compositionally biased region" description="Low complexity" evidence="6">
    <location>
        <begin position="765"/>
        <end position="784"/>
    </location>
</feature>
<feature type="compositionally biased region" description="Low complexity" evidence="6">
    <location>
        <begin position="230"/>
        <end position="253"/>
    </location>
</feature>
<evidence type="ECO:0000259" key="7">
    <source>
        <dbReference type="PROSITE" id="PS51119"/>
    </source>
</evidence>
<dbReference type="CDD" id="cd08045">
    <property type="entry name" value="HFD_TAF4"/>
    <property type="match status" value="1"/>
</dbReference>
<feature type="region of interest" description="Disordered" evidence="6">
    <location>
        <begin position="332"/>
        <end position="355"/>
    </location>
</feature>
<dbReference type="RefSeq" id="XP_027204220.1">
    <property type="nucleotide sequence ID" value="XM_027348419.1"/>
</dbReference>
<dbReference type="Pfam" id="PF07531">
    <property type="entry name" value="TAFH"/>
    <property type="match status" value="1"/>
</dbReference>
<dbReference type="OMA" id="THCPTIT"/>
<evidence type="ECO:0000313" key="9">
    <source>
        <dbReference type="RefSeq" id="XP_027204220.1"/>
    </source>
</evidence>
<dbReference type="GO" id="GO:0006367">
    <property type="term" value="P:transcription initiation at RNA polymerase II promoter"/>
    <property type="evidence" value="ECO:0007669"/>
    <property type="project" value="TreeGrafter"/>
</dbReference>
<feature type="region of interest" description="Disordered" evidence="6">
    <location>
        <begin position="1330"/>
        <end position="1357"/>
    </location>
</feature>
<dbReference type="SUPFAM" id="SSF158553">
    <property type="entry name" value="TAFH domain-like"/>
    <property type="match status" value="1"/>
</dbReference>
<dbReference type="InterPro" id="IPR037249">
    <property type="entry name" value="TAFH/NHR1_dom_sf"/>
</dbReference>
<keyword evidence="5" id="KW-0539">Nucleus</keyword>
<dbReference type="SUPFAM" id="SSF47113">
    <property type="entry name" value="Histone-fold"/>
    <property type="match status" value="1"/>
</dbReference>
<evidence type="ECO:0000256" key="2">
    <source>
        <dbReference type="ARBA" id="ARBA00006178"/>
    </source>
</evidence>
<dbReference type="Gene3D" id="1.20.120.1110">
    <property type="entry name" value="TAFH/NHR1 domain"/>
    <property type="match status" value="1"/>
</dbReference>
<dbReference type="PANTHER" id="PTHR15138:SF14">
    <property type="entry name" value="TRANSCRIPTION INITIATION FACTOR TFIID SUBUNIT 4"/>
    <property type="match status" value="1"/>
</dbReference>
<feature type="compositionally biased region" description="Low complexity" evidence="6">
    <location>
        <begin position="1060"/>
        <end position="1078"/>
    </location>
</feature>
<feature type="compositionally biased region" description="Low complexity" evidence="6">
    <location>
        <begin position="270"/>
        <end position="298"/>
    </location>
</feature>
<dbReference type="InterPro" id="IPR045144">
    <property type="entry name" value="TAF4"/>
</dbReference>
<dbReference type="InterPro" id="IPR003894">
    <property type="entry name" value="TAFH_NHR1"/>
</dbReference>
<reference evidence="9" key="1">
    <citation type="submission" date="2025-08" db="UniProtKB">
        <authorList>
            <consortium name="RefSeq"/>
        </authorList>
    </citation>
    <scope>IDENTIFICATION</scope>
    <source>
        <strain evidence="9">Airmid</strain>
    </source>
</reference>
<feature type="compositionally biased region" description="Basic and acidic residues" evidence="6">
    <location>
        <begin position="55"/>
        <end position="68"/>
    </location>
</feature>
<feature type="compositionally biased region" description="Low complexity" evidence="6">
    <location>
        <begin position="44"/>
        <end position="54"/>
    </location>
</feature>
<keyword evidence="3" id="KW-0805">Transcription regulation</keyword>
<feature type="compositionally biased region" description="Low complexity" evidence="6">
    <location>
        <begin position="1106"/>
        <end position="1123"/>
    </location>
</feature>
<dbReference type="InterPro" id="IPR007900">
    <property type="entry name" value="TAF4_C"/>
</dbReference>
<comment type="subcellular location">
    <subcellularLocation>
        <location evidence="1">Nucleus</location>
    </subcellularLocation>
</comment>
<keyword evidence="8" id="KW-1185">Reference proteome</keyword>
<dbReference type="SMART" id="SM00549">
    <property type="entry name" value="TAFH"/>
    <property type="match status" value="1"/>
</dbReference>
<sequence>MDTEQPPPATTTITMTGVDSIAGGGVAAGEGGSNDDGGVISGENINTTGTNNGTHNDEIINKNGDNKTETTTTTSSTIDIDIFGGNNNDDSDGTISQIVGQLESSIELSLLMDEKNSLQPPSISSSSSSTIQPTTINQQQSSLSINSQDILPSMNNNNNDNNTNNSDKSEHLLNESQQQQQQINTSSPPTTTTTTTNGSLYNNDNHSLNFQSSSSSSSVDNIVAPPPPITTTATNVFDSSNNEQESNQNNNNNKNDDMLMNHVKNSNLLSSSSTAESQPEQQQQQQTFESSSTTTTMTGAGGKRILLSANSPQPVNSSISNMTQQTTLLKSNSNSLTNGTMTPPESPSLSLSNTSLSTNTTVASLSSSSSSSSSIQQQPIAIGQLNSNVVPQQQQSNVIPSTTITNNTTMPLITSSSSVSTSLPAMIRSTPISMITTQIQQTSAITTSTSCSPFVMTTNQINNNNNNNVTNKMPMAQKTAPILNLQQTNGGQQQMLIQTQPSTNQTIRTNHHQIQMPQVSLSNSIVLDPRAQQQAHLQQQLANVSAHNQSNLQFQIVNVNSPSRNTLQMPTAVSAPAGYAVSNIITGTSGTTIQSKTGTPMQPRLVQFQNSPVRLPNRATSFASPLTFPGLVRGQAIFVKTENGQMHMVNVSPQALAAASPQTVAGHQLSGLRLQLPTAAAQTGTANISTTGPTNVTIQPPTSSTIRTQLSGNQIVLPVSLAATAGGNTQVATIPANKVSQILPPSQMIAGNVSIPTPTMQTIVSTQSSPSNVTSNSVTTSASSGHQAPQLRVHTTATNSQVNSAAPSQMSPTTAKMKCKNFLSTLIRLASEQPESVATNVKSLIQGLIDDTIQPEDFTTQLQRELNSSEQPCLVPFLKKSLPFLRYSLMKEELKIEGVRPPPPSATMAYPSNHHPMAGAQNLSHIQNISPVPTISPQSRPSPLPPGVRLLGPNSNLMTTGNVPAGAQIITSLQPPHQQQLHQPPLGSSNHLHHHHQQHQQNSLGPIVLTSPNHHTHCPTITSHTGHQHPGLMSMSMSPNIQTTNTSLSHQRLPIHSNVQQQSSPLLSSPSSLASPSLQTPPPAKSKKSSSKSKAKSEKAKKEKAAAAAAVTSVASTTSSSTAPSGSIIVPGGERNATATASSSFREDDDINDVAAMGGVNLAEESQRILAGNAEIIGQQIRSCKDEPFLYTSPLQQKLNKIVKRYDLEDCSHDVVALVSHAAEERLKTLVEHLGAIAEHRQENLRTNHNYEIVQDVKAQAQFLQELDRIEKRRHEEQEREVLIKAAKSRSKVDDPDHIAIKARAKEMQRLEMEELRQREANKTALQAIGNPKKRLKTMNNNSTSSTSLLSGNDGDNSGGVGGGGSIFSSLNGNTNKTKNNNNSLNIGQSIFGSSFGSSRTTIKRYKRVTMKDVLFMMERDRTMVRSTTLFKAYSR</sequence>
<feature type="compositionally biased region" description="Polar residues" evidence="6">
    <location>
        <begin position="1035"/>
        <end position="1050"/>
    </location>
</feature>
<feature type="compositionally biased region" description="Low complexity" evidence="6">
    <location>
        <begin position="119"/>
        <end position="148"/>
    </location>
</feature>
<feature type="compositionally biased region" description="Low complexity" evidence="6">
    <location>
        <begin position="177"/>
        <end position="197"/>
    </location>
</feature>